<evidence type="ECO:0000259" key="10">
    <source>
        <dbReference type="PROSITE" id="PS51294"/>
    </source>
</evidence>
<dbReference type="PANTHER" id="PTHR43999:SF1">
    <property type="entry name" value="DNAJ HOMOLOG SUBFAMILY C MEMBER 2"/>
    <property type="match status" value="1"/>
</dbReference>
<organism evidence="11 12">
    <name type="scientific">Chloropsis cyanopogon</name>
    <dbReference type="NCBI Taxonomy" id="1218682"/>
    <lineage>
        <taxon>Eukaryota</taxon>
        <taxon>Metazoa</taxon>
        <taxon>Chordata</taxon>
        <taxon>Craniata</taxon>
        <taxon>Vertebrata</taxon>
        <taxon>Euteleostomi</taxon>
        <taxon>Archelosauria</taxon>
        <taxon>Archosauria</taxon>
        <taxon>Dinosauria</taxon>
        <taxon>Saurischia</taxon>
        <taxon>Theropoda</taxon>
        <taxon>Coelurosauria</taxon>
        <taxon>Aves</taxon>
        <taxon>Neognathae</taxon>
        <taxon>Neoaves</taxon>
        <taxon>Telluraves</taxon>
        <taxon>Australaves</taxon>
        <taxon>Passeriformes</taxon>
        <taxon>Corvoidea</taxon>
        <taxon>Irenidae</taxon>
        <taxon>Chloropsis</taxon>
    </lineage>
</organism>
<evidence type="ECO:0000256" key="2">
    <source>
        <dbReference type="ARBA" id="ARBA00022737"/>
    </source>
</evidence>
<feature type="domain" description="SANT" evidence="9">
    <location>
        <begin position="237"/>
        <end position="292"/>
    </location>
</feature>
<keyword evidence="1" id="KW-0963">Cytoplasm</keyword>
<dbReference type="CDD" id="cd00167">
    <property type="entry name" value="SANT"/>
    <property type="match status" value="1"/>
</dbReference>
<feature type="compositionally biased region" description="Basic and acidic residues" evidence="7">
    <location>
        <begin position="114"/>
        <end position="123"/>
    </location>
</feature>
<dbReference type="GO" id="GO:0043022">
    <property type="term" value="F:ribosome binding"/>
    <property type="evidence" value="ECO:0007669"/>
    <property type="project" value="InterPro"/>
</dbReference>
<evidence type="ECO:0000259" key="8">
    <source>
        <dbReference type="PROSITE" id="PS50090"/>
    </source>
</evidence>
<dbReference type="Gene3D" id="1.10.10.60">
    <property type="entry name" value="Homeodomain-like"/>
    <property type="match status" value="2"/>
</dbReference>
<dbReference type="InterPro" id="IPR044634">
    <property type="entry name" value="Zuotin/DnaJC2"/>
</dbReference>
<feature type="coiled-coil region" evidence="6">
    <location>
        <begin position="2"/>
        <end position="49"/>
    </location>
</feature>
<evidence type="ECO:0000313" key="12">
    <source>
        <dbReference type="Proteomes" id="UP000614263"/>
    </source>
</evidence>
<dbReference type="Gene3D" id="1.10.8.840">
    <property type="entry name" value="Ribosome-associated complex head domain"/>
    <property type="match status" value="1"/>
</dbReference>
<feature type="non-terminal residue" evidence="11">
    <location>
        <position position="1"/>
    </location>
</feature>
<name>A0A852AVA0_9CORV</name>
<proteinExistence type="predicted"/>
<dbReference type="PROSITE" id="PS50090">
    <property type="entry name" value="MYB_LIKE"/>
    <property type="match status" value="1"/>
</dbReference>
<dbReference type="AlphaFoldDB" id="A0A852AVA0"/>
<keyword evidence="5" id="KW-0539">Nucleus</keyword>
<evidence type="ECO:0000256" key="6">
    <source>
        <dbReference type="SAM" id="Coils"/>
    </source>
</evidence>
<dbReference type="FunFam" id="1.10.10.60:FF:000180">
    <property type="entry name" value="DnaJ (Hsp40) homolog, subfamily C, member 2"/>
    <property type="match status" value="1"/>
</dbReference>
<keyword evidence="4" id="KW-0143">Chaperone</keyword>
<evidence type="ECO:0000256" key="3">
    <source>
        <dbReference type="ARBA" id="ARBA00023159"/>
    </source>
</evidence>
<feature type="region of interest" description="Disordered" evidence="7">
    <location>
        <begin position="114"/>
        <end position="144"/>
    </location>
</feature>
<keyword evidence="12" id="KW-1185">Reference proteome</keyword>
<dbReference type="SUPFAM" id="SSF46689">
    <property type="entry name" value="Homeodomain-like"/>
    <property type="match status" value="1"/>
</dbReference>
<dbReference type="InterPro" id="IPR032003">
    <property type="entry name" value="RAC_head"/>
</dbReference>
<dbReference type="InterPro" id="IPR017930">
    <property type="entry name" value="Myb_dom"/>
</dbReference>
<dbReference type="Pfam" id="PF16717">
    <property type="entry name" value="RAC_head"/>
    <property type="match status" value="1"/>
</dbReference>
<feature type="domain" description="Myb-like" evidence="8">
    <location>
        <begin position="234"/>
        <end position="288"/>
    </location>
</feature>
<keyword evidence="2" id="KW-0677">Repeat</keyword>
<keyword evidence="3" id="KW-0010">Activator</keyword>
<dbReference type="InterPro" id="IPR001005">
    <property type="entry name" value="SANT/Myb"/>
</dbReference>
<accession>A0A852AVA0</accession>
<feature type="non-terminal residue" evidence="11">
    <location>
        <position position="309"/>
    </location>
</feature>
<dbReference type="GO" id="GO:0030544">
    <property type="term" value="F:Hsp70 protein binding"/>
    <property type="evidence" value="ECO:0007669"/>
    <property type="project" value="InterPro"/>
</dbReference>
<feature type="compositionally biased region" description="Low complexity" evidence="7">
    <location>
        <begin position="124"/>
        <end position="134"/>
    </location>
</feature>
<dbReference type="Pfam" id="PF23082">
    <property type="entry name" value="Myb_DNA-binding_2"/>
    <property type="match status" value="1"/>
</dbReference>
<dbReference type="PANTHER" id="PTHR43999">
    <property type="entry name" value="DNAJ HOMOLOG SUBFAMILY C MEMBER 2"/>
    <property type="match status" value="1"/>
</dbReference>
<reference evidence="11" key="1">
    <citation type="submission" date="2019-10" db="EMBL/GenBank/DDBJ databases">
        <title>Bird 10,000 Genomes (B10K) Project - Family phase.</title>
        <authorList>
            <person name="Zhang G."/>
        </authorList>
    </citation>
    <scope>NUCLEOTIDE SEQUENCE</scope>
    <source>
        <strain evidence="11">B10K-DU-002-57</strain>
        <tissue evidence="11">Muscle</tissue>
    </source>
</reference>
<dbReference type="Proteomes" id="UP000614263">
    <property type="component" value="Unassembled WGS sequence"/>
</dbReference>
<dbReference type="GO" id="GO:0051083">
    <property type="term" value="P:'de novo' cotranslational protein folding"/>
    <property type="evidence" value="ECO:0007669"/>
    <property type="project" value="InterPro"/>
</dbReference>
<keyword evidence="6" id="KW-0175">Coiled coil</keyword>
<dbReference type="EMBL" id="WEZZ01005404">
    <property type="protein sequence ID" value="NXP58504.1"/>
    <property type="molecule type" value="Genomic_DNA"/>
</dbReference>
<sequence length="309" mass="35345">QQRQAELEAARLAKEKEEEEVRQQALVAKKEKEIQKKAIKKERQKLRTTCKNWNYFSDNEADCVKMMEEVEKLCDRLELASLQCLNEALTSTTREGGKAAVVKQIEEINEQIRREKEEAEARMRQATKSSEKSTTGGGGGSKNWPEDDLQLLIKAVNLFPAGTNSRGFCITNHLVEQGATWIFRPLSWVIPRAMDEFYPHQKDDINKKAFDKFKKEHGVVPQMDSAAPSERFEGSPLDSSPWTTEEQKLLEQALKTYPVNTPERWEKIAAAVPGRSKKDCMKRYKELVEMVKAKKAAQEQVMNATKVKK</sequence>
<dbReference type="SMART" id="SM00717">
    <property type="entry name" value="SANT"/>
    <property type="match status" value="1"/>
</dbReference>
<dbReference type="GO" id="GO:0006450">
    <property type="term" value="P:regulation of translational fidelity"/>
    <property type="evidence" value="ECO:0007669"/>
    <property type="project" value="InterPro"/>
</dbReference>
<evidence type="ECO:0000313" key="11">
    <source>
        <dbReference type="EMBL" id="NXP58504.1"/>
    </source>
</evidence>
<gene>
    <name evidence="11" type="primary">Dnajc2</name>
    <name evidence="11" type="ORF">CHLCYA_R05166</name>
</gene>
<feature type="domain" description="HTH myb-type" evidence="10">
    <location>
        <begin position="241"/>
        <end position="292"/>
    </location>
</feature>
<evidence type="ECO:0000256" key="1">
    <source>
        <dbReference type="ARBA" id="ARBA00022490"/>
    </source>
</evidence>
<feature type="region of interest" description="Disordered" evidence="7">
    <location>
        <begin position="220"/>
        <end position="241"/>
    </location>
</feature>
<dbReference type="PROSITE" id="PS51293">
    <property type="entry name" value="SANT"/>
    <property type="match status" value="1"/>
</dbReference>
<dbReference type="InterPro" id="IPR017884">
    <property type="entry name" value="SANT_dom"/>
</dbReference>
<evidence type="ECO:0000256" key="7">
    <source>
        <dbReference type="SAM" id="MobiDB-lite"/>
    </source>
</evidence>
<protein>
    <submittedName>
        <fullName evidence="11">DNJC2 protein</fullName>
    </submittedName>
</protein>
<dbReference type="PROSITE" id="PS51294">
    <property type="entry name" value="HTH_MYB"/>
    <property type="match status" value="1"/>
</dbReference>
<dbReference type="GO" id="GO:0005829">
    <property type="term" value="C:cytosol"/>
    <property type="evidence" value="ECO:0007669"/>
    <property type="project" value="TreeGrafter"/>
</dbReference>
<dbReference type="FunFam" id="1.10.8.840:FF:000001">
    <property type="entry name" value="dnaJ homolog subfamily C member 2 isoform X1"/>
    <property type="match status" value="1"/>
</dbReference>
<evidence type="ECO:0000259" key="9">
    <source>
        <dbReference type="PROSITE" id="PS51293"/>
    </source>
</evidence>
<dbReference type="InterPro" id="IPR009057">
    <property type="entry name" value="Homeodomain-like_sf"/>
</dbReference>
<evidence type="ECO:0000256" key="5">
    <source>
        <dbReference type="ARBA" id="ARBA00023242"/>
    </source>
</evidence>
<dbReference type="InterPro" id="IPR042569">
    <property type="entry name" value="RAC_head_sf"/>
</dbReference>
<comment type="caution">
    <text evidence="11">The sequence shown here is derived from an EMBL/GenBank/DDBJ whole genome shotgun (WGS) entry which is preliminary data.</text>
</comment>
<evidence type="ECO:0000256" key="4">
    <source>
        <dbReference type="ARBA" id="ARBA00023186"/>
    </source>
</evidence>